<sequence length="114" mass="12426">MLLPFVACAGAQTCAAVNHAICAATQHPVPCALAAVQHPVLLPSTHFVLRARIQQPFLLYLDHACAMPKAILPILLPSALMPVLPCHRLVLLLIMLEFMMLYNSFSSLLLPSPY</sequence>
<comment type="caution">
    <text evidence="2">The sequence shown here is derived from an EMBL/GenBank/DDBJ whole genome shotgun (WGS) entry which is preliminary data.</text>
</comment>
<feature type="signal peptide" evidence="1">
    <location>
        <begin position="1"/>
        <end position="16"/>
    </location>
</feature>
<proteinExistence type="predicted"/>
<dbReference type="InterPro" id="IPR001497">
    <property type="entry name" value="MethylDNA_cys_MeTrfase_AS"/>
</dbReference>
<organism evidence="2 3">
    <name type="scientific">Pleurodeles waltl</name>
    <name type="common">Iberian ribbed newt</name>
    <dbReference type="NCBI Taxonomy" id="8319"/>
    <lineage>
        <taxon>Eukaryota</taxon>
        <taxon>Metazoa</taxon>
        <taxon>Chordata</taxon>
        <taxon>Craniata</taxon>
        <taxon>Vertebrata</taxon>
        <taxon>Euteleostomi</taxon>
        <taxon>Amphibia</taxon>
        <taxon>Batrachia</taxon>
        <taxon>Caudata</taxon>
        <taxon>Salamandroidea</taxon>
        <taxon>Salamandridae</taxon>
        <taxon>Pleurodelinae</taxon>
        <taxon>Pleurodeles</taxon>
    </lineage>
</organism>
<dbReference type="PROSITE" id="PS00374">
    <property type="entry name" value="MGMT"/>
    <property type="match status" value="1"/>
</dbReference>
<keyword evidence="3" id="KW-1185">Reference proteome</keyword>
<keyword evidence="1" id="KW-0732">Signal</keyword>
<dbReference type="Proteomes" id="UP001066276">
    <property type="component" value="Chromosome 1_1"/>
</dbReference>
<evidence type="ECO:0000313" key="2">
    <source>
        <dbReference type="EMBL" id="KAJ1213001.1"/>
    </source>
</evidence>
<reference evidence="2" key="1">
    <citation type="journal article" date="2022" name="bioRxiv">
        <title>Sequencing and chromosome-scale assembly of the giantPleurodeles waltlgenome.</title>
        <authorList>
            <person name="Brown T."/>
            <person name="Elewa A."/>
            <person name="Iarovenko S."/>
            <person name="Subramanian E."/>
            <person name="Araus A.J."/>
            <person name="Petzold A."/>
            <person name="Susuki M."/>
            <person name="Suzuki K.-i.T."/>
            <person name="Hayashi T."/>
            <person name="Toyoda A."/>
            <person name="Oliveira C."/>
            <person name="Osipova E."/>
            <person name="Leigh N.D."/>
            <person name="Simon A."/>
            <person name="Yun M.H."/>
        </authorList>
    </citation>
    <scope>NUCLEOTIDE SEQUENCE</scope>
    <source>
        <strain evidence="2">20211129_DDA</strain>
        <tissue evidence="2">Liver</tissue>
    </source>
</reference>
<dbReference type="GO" id="GO:0006281">
    <property type="term" value="P:DNA repair"/>
    <property type="evidence" value="ECO:0007669"/>
    <property type="project" value="InterPro"/>
</dbReference>
<dbReference type="EMBL" id="JANPWB010000001">
    <property type="protein sequence ID" value="KAJ1213001.1"/>
    <property type="molecule type" value="Genomic_DNA"/>
</dbReference>
<dbReference type="GO" id="GO:0003908">
    <property type="term" value="F:methylated-DNA-[protein]-cysteine S-methyltransferase activity"/>
    <property type="evidence" value="ECO:0007669"/>
    <property type="project" value="InterPro"/>
</dbReference>
<feature type="chain" id="PRO_5043698121" description="Secreted protein" evidence="1">
    <location>
        <begin position="17"/>
        <end position="114"/>
    </location>
</feature>
<evidence type="ECO:0000256" key="1">
    <source>
        <dbReference type="SAM" id="SignalP"/>
    </source>
</evidence>
<evidence type="ECO:0008006" key="4">
    <source>
        <dbReference type="Google" id="ProtNLM"/>
    </source>
</evidence>
<accession>A0AAV7WK29</accession>
<name>A0AAV7WK29_PLEWA</name>
<dbReference type="AlphaFoldDB" id="A0AAV7WK29"/>
<evidence type="ECO:0000313" key="3">
    <source>
        <dbReference type="Proteomes" id="UP001066276"/>
    </source>
</evidence>
<protein>
    <recommendedName>
        <fullName evidence="4">Secreted protein</fullName>
    </recommendedName>
</protein>
<gene>
    <name evidence="2" type="ORF">NDU88_000640</name>
</gene>